<proteinExistence type="predicted"/>
<dbReference type="InterPro" id="IPR011047">
    <property type="entry name" value="Quinoprotein_ADH-like_sf"/>
</dbReference>
<evidence type="ECO:0000256" key="1">
    <source>
        <dbReference type="SAM" id="Phobius"/>
    </source>
</evidence>
<gene>
    <name evidence="3" type="ORF">UFOPK2399_01952</name>
</gene>
<keyword evidence="1" id="KW-1133">Transmembrane helix</keyword>
<dbReference type="InterPro" id="IPR002372">
    <property type="entry name" value="PQQ_rpt_dom"/>
</dbReference>
<evidence type="ECO:0000313" key="3">
    <source>
        <dbReference type="EMBL" id="CAB4710264.1"/>
    </source>
</evidence>
<dbReference type="Pfam" id="PF13360">
    <property type="entry name" value="PQQ_2"/>
    <property type="match status" value="2"/>
</dbReference>
<dbReference type="InterPro" id="IPR015943">
    <property type="entry name" value="WD40/YVTN_repeat-like_dom_sf"/>
</dbReference>
<dbReference type="Gene3D" id="2.130.10.10">
    <property type="entry name" value="YVTN repeat-like/Quinoprotein amine dehydrogenase"/>
    <property type="match status" value="2"/>
</dbReference>
<dbReference type="Gene3D" id="2.40.10.480">
    <property type="match status" value="1"/>
</dbReference>
<feature type="transmembrane region" description="Helical" evidence="1">
    <location>
        <begin position="6"/>
        <end position="25"/>
    </location>
</feature>
<dbReference type="PANTHER" id="PTHR34512">
    <property type="entry name" value="CELL SURFACE PROTEIN"/>
    <property type="match status" value="1"/>
</dbReference>
<protein>
    <submittedName>
        <fullName evidence="3">Unannotated protein</fullName>
    </submittedName>
</protein>
<keyword evidence="1" id="KW-0812">Transmembrane</keyword>
<feature type="domain" description="Pyrrolo-quinoline quinone repeat" evidence="2">
    <location>
        <begin position="198"/>
        <end position="304"/>
    </location>
</feature>
<organism evidence="3">
    <name type="scientific">freshwater metagenome</name>
    <dbReference type="NCBI Taxonomy" id="449393"/>
    <lineage>
        <taxon>unclassified sequences</taxon>
        <taxon>metagenomes</taxon>
        <taxon>ecological metagenomes</taxon>
    </lineage>
</organism>
<reference evidence="3" key="1">
    <citation type="submission" date="2020-05" db="EMBL/GenBank/DDBJ databases">
        <authorList>
            <person name="Chiriac C."/>
            <person name="Salcher M."/>
            <person name="Ghai R."/>
            <person name="Kavagutti S V."/>
        </authorList>
    </citation>
    <scope>NUCLEOTIDE SEQUENCE</scope>
</reference>
<dbReference type="AlphaFoldDB" id="A0A6J6QSE7"/>
<feature type="domain" description="Pyrrolo-quinoline quinone repeat" evidence="2">
    <location>
        <begin position="312"/>
        <end position="409"/>
    </location>
</feature>
<dbReference type="SMART" id="SM00564">
    <property type="entry name" value="PQQ"/>
    <property type="match status" value="7"/>
</dbReference>
<keyword evidence="1" id="KW-0472">Membrane</keyword>
<dbReference type="SUPFAM" id="SSF50998">
    <property type="entry name" value="Quinoprotein alcohol dehydrogenase-like"/>
    <property type="match status" value="2"/>
</dbReference>
<accession>A0A6J6QSE7</accession>
<dbReference type="EMBL" id="CAEZXP010000010">
    <property type="protein sequence ID" value="CAB4710264.1"/>
    <property type="molecule type" value="Genomic_DNA"/>
</dbReference>
<dbReference type="InterPro" id="IPR018391">
    <property type="entry name" value="PQQ_b-propeller_rpt"/>
</dbReference>
<evidence type="ECO:0000259" key="2">
    <source>
        <dbReference type="Pfam" id="PF13360"/>
    </source>
</evidence>
<dbReference type="PANTHER" id="PTHR34512:SF30">
    <property type="entry name" value="OUTER MEMBRANE PROTEIN ASSEMBLY FACTOR BAMB"/>
    <property type="match status" value="1"/>
</dbReference>
<name>A0A6J6QSE7_9ZZZZ</name>
<sequence length="414" mass="44382">MKRRLVYGGAGILIVVLLGAVAFLLHVRQAGRDIRGSSTDEFVTTIAPTAPKGPGVVWPAYGYDNARRRVAVGVTLRPPFRQAWLFHAQTLIEFPPVIAYGRLYFATNNGTVFAVNTVTGFRAWSHTSKRCQAASPAVGDATIYVTFLNERPCNASGGDGHIVAYWAGSGDIRWSRPIGPSETSPAVAGDSVYVGDWDGYVYSFSARTGRLWWKFKSDGKVKGGIAVAGNRLYFGTYGSSVYALNAKSGTLIWRSSAQSRLGSAGHFYATPAVAYGRVFVGATDGKVYSFGARTGDLIWSHATGGYVYSSSAVWNGMVYTGSYSGRFSAFDAATGDTRWTFDADGRISGSPTVVAGVVYFATLNGTTYGLDAITGKQLWTFPDGKYSPVVADANRLYLTGYGRIYGLEPSNPVG</sequence>